<proteinExistence type="predicted"/>
<dbReference type="Proteomes" id="UP001217089">
    <property type="component" value="Unassembled WGS sequence"/>
</dbReference>
<feature type="region of interest" description="Disordered" evidence="1">
    <location>
        <begin position="1"/>
        <end position="28"/>
    </location>
</feature>
<evidence type="ECO:0000313" key="3">
    <source>
        <dbReference type="Proteomes" id="UP001217089"/>
    </source>
</evidence>
<keyword evidence="3" id="KW-1185">Reference proteome</keyword>
<protein>
    <submittedName>
        <fullName evidence="2">Uncharacterized protein</fullName>
    </submittedName>
</protein>
<feature type="compositionally biased region" description="Basic and acidic residues" evidence="1">
    <location>
        <begin position="70"/>
        <end position="84"/>
    </location>
</feature>
<accession>A0ABQ9FE48</accession>
<sequence>MSRRGSMIPASRKSVDMKGKRVSLKDNNLGVPTLHRASEIKDGDIYYKTTHIYPSLPDYPEEITVTVVKSGKEQRSESRNDSRRGSVLSERGSRDDASSPHAGRDSPAHDRDRYNKRSFFICLAVVM</sequence>
<evidence type="ECO:0000313" key="2">
    <source>
        <dbReference type="EMBL" id="KAJ8315590.1"/>
    </source>
</evidence>
<name>A0ABQ9FE48_TEGGR</name>
<evidence type="ECO:0000256" key="1">
    <source>
        <dbReference type="SAM" id="MobiDB-lite"/>
    </source>
</evidence>
<comment type="caution">
    <text evidence="2">The sequence shown here is derived from an EMBL/GenBank/DDBJ whole genome shotgun (WGS) entry which is preliminary data.</text>
</comment>
<feature type="region of interest" description="Disordered" evidence="1">
    <location>
        <begin position="69"/>
        <end position="111"/>
    </location>
</feature>
<gene>
    <name evidence="2" type="ORF">KUTeg_007740</name>
</gene>
<organism evidence="2 3">
    <name type="scientific">Tegillarca granosa</name>
    <name type="common">Malaysian cockle</name>
    <name type="synonym">Anadara granosa</name>
    <dbReference type="NCBI Taxonomy" id="220873"/>
    <lineage>
        <taxon>Eukaryota</taxon>
        <taxon>Metazoa</taxon>
        <taxon>Spiralia</taxon>
        <taxon>Lophotrochozoa</taxon>
        <taxon>Mollusca</taxon>
        <taxon>Bivalvia</taxon>
        <taxon>Autobranchia</taxon>
        <taxon>Pteriomorphia</taxon>
        <taxon>Arcoida</taxon>
        <taxon>Arcoidea</taxon>
        <taxon>Arcidae</taxon>
        <taxon>Tegillarca</taxon>
    </lineage>
</organism>
<feature type="compositionally biased region" description="Basic and acidic residues" evidence="1">
    <location>
        <begin position="91"/>
        <end position="111"/>
    </location>
</feature>
<reference evidence="2 3" key="1">
    <citation type="submission" date="2022-12" db="EMBL/GenBank/DDBJ databases">
        <title>Chromosome-level genome of Tegillarca granosa.</title>
        <authorList>
            <person name="Kim J."/>
        </authorList>
    </citation>
    <scope>NUCLEOTIDE SEQUENCE [LARGE SCALE GENOMIC DNA]</scope>
    <source>
        <strain evidence="2">Teg-2019</strain>
        <tissue evidence="2">Adductor muscle</tissue>
    </source>
</reference>
<dbReference type="EMBL" id="JARBDR010000337">
    <property type="protein sequence ID" value="KAJ8315590.1"/>
    <property type="molecule type" value="Genomic_DNA"/>
</dbReference>